<gene>
    <name evidence="2" type="ORF">B0A50_02316</name>
</gene>
<proteinExistence type="predicted"/>
<comment type="caution">
    <text evidence="2">The sequence shown here is derived from an EMBL/GenBank/DDBJ whole genome shotgun (WGS) entry which is preliminary data.</text>
</comment>
<accession>A0A4V6WJW4</accession>
<name>A0A4V6WJW4_9PEZI</name>
<feature type="compositionally biased region" description="Low complexity" evidence="1">
    <location>
        <begin position="27"/>
        <end position="42"/>
    </location>
</feature>
<evidence type="ECO:0000313" key="2">
    <source>
        <dbReference type="EMBL" id="TKA31469.1"/>
    </source>
</evidence>
<organism evidence="2 3">
    <name type="scientific">Salinomyces thailandicus</name>
    <dbReference type="NCBI Taxonomy" id="706561"/>
    <lineage>
        <taxon>Eukaryota</taxon>
        <taxon>Fungi</taxon>
        <taxon>Dikarya</taxon>
        <taxon>Ascomycota</taxon>
        <taxon>Pezizomycotina</taxon>
        <taxon>Dothideomycetes</taxon>
        <taxon>Dothideomycetidae</taxon>
        <taxon>Mycosphaerellales</taxon>
        <taxon>Teratosphaeriaceae</taxon>
        <taxon>Salinomyces</taxon>
    </lineage>
</organism>
<evidence type="ECO:0000313" key="3">
    <source>
        <dbReference type="Proteomes" id="UP000308549"/>
    </source>
</evidence>
<keyword evidence="3" id="KW-1185">Reference proteome</keyword>
<feature type="compositionally biased region" description="Basic residues" evidence="1">
    <location>
        <begin position="99"/>
        <end position="108"/>
    </location>
</feature>
<feature type="compositionally biased region" description="Low complexity" evidence="1">
    <location>
        <begin position="134"/>
        <end position="153"/>
    </location>
</feature>
<feature type="region of interest" description="Disordered" evidence="1">
    <location>
        <begin position="22"/>
        <end position="190"/>
    </location>
</feature>
<evidence type="ECO:0000256" key="1">
    <source>
        <dbReference type="SAM" id="MobiDB-lite"/>
    </source>
</evidence>
<sequence>MTMTLPRPSACGTRPAYLDNLFKDRSPSLGTSSMHSTSSSGSNLDLRTPHQQHHHQQHSLPRAPLPPAYEQTFEGEEEQDQDPEDQASLRSLRLSPRFNVHKLFHRRTYPQAREISPTRTTSRTKAEPPPSTSPPIATIQTPASSSRSSSRRPSLPKLQTAFPPAPRKGSLPARPTISGSGKDKPLPAAPVQPAKEVTCQRCYYFAARNCNGWVMGGTHGDACEGCLQAGFFGAP</sequence>
<dbReference type="Proteomes" id="UP000308549">
    <property type="component" value="Unassembled WGS sequence"/>
</dbReference>
<dbReference type="EMBL" id="NAJL01000008">
    <property type="protein sequence ID" value="TKA31469.1"/>
    <property type="molecule type" value="Genomic_DNA"/>
</dbReference>
<dbReference type="AlphaFoldDB" id="A0A4V6WJW4"/>
<feature type="compositionally biased region" description="Acidic residues" evidence="1">
    <location>
        <begin position="73"/>
        <end position="85"/>
    </location>
</feature>
<dbReference type="OrthoDB" id="3884218at2759"/>
<reference evidence="2 3" key="1">
    <citation type="submission" date="2017-03" db="EMBL/GenBank/DDBJ databases">
        <title>Genomes of endolithic fungi from Antarctica.</title>
        <authorList>
            <person name="Coleine C."/>
            <person name="Masonjones S."/>
            <person name="Stajich J.E."/>
        </authorList>
    </citation>
    <scope>NUCLEOTIDE SEQUENCE [LARGE SCALE GENOMIC DNA]</scope>
    <source>
        <strain evidence="2 3">CCFEE 6315</strain>
    </source>
</reference>
<protein>
    <submittedName>
        <fullName evidence="2">Uncharacterized protein</fullName>
    </submittedName>
</protein>